<gene>
    <name evidence="1" type="ORF">DPMN_069285</name>
</gene>
<reference evidence="1" key="2">
    <citation type="submission" date="2020-11" db="EMBL/GenBank/DDBJ databases">
        <authorList>
            <person name="McCartney M.A."/>
            <person name="Auch B."/>
            <person name="Kono T."/>
            <person name="Mallez S."/>
            <person name="Becker A."/>
            <person name="Gohl D.M."/>
            <person name="Silverstein K.A.T."/>
            <person name="Koren S."/>
            <person name="Bechman K.B."/>
            <person name="Herman A."/>
            <person name="Abrahante J.E."/>
            <person name="Garbe J."/>
        </authorList>
    </citation>
    <scope>NUCLEOTIDE SEQUENCE</scope>
    <source>
        <strain evidence="1">Duluth1</strain>
        <tissue evidence="1">Whole animal</tissue>
    </source>
</reference>
<dbReference type="Proteomes" id="UP000828390">
    <property type="component" value="Unassembled WGS sequence"/>
</dbReference>
<dbReference type="EMBL" id="JAIWYP010000014">
    <property type="protein sequence ID" value="KAH3709820.1"/>
    <property type="molecule type" value="Genomic_DNA"/>
</dbReference>
<protein>
    <submittedName>
        <fullName evidence="1">Uncharacterized protein</fullName>
    </submittedName>
</protein>
<keyword evidence="2" id="KW-1185">Reference proteome</keyword>
<evidence type="ECO:0000313" key="1">
    <source>
        <dbReference type="EMBL" id="KAH3709820.1"/>
    </source>
</evidence>
<proteinExistence type="predicted"/>
<sequence>MILLHLTKSACRLHTGPRGVLLAHSELLASQRISGLAAIPDTIAGDDSLRGVHVNV</sequence>
<organism evidence="1 2">
    <name type="scientific">Dreissena polymorpha</name>
    <name type="common">Zebra mussel</name>
    <name type="synonym">Mytilus polymorpha</name>
    <dbReference type="NCBI Taxonomy" id="45954"/>
    <lineage>
        <taxon>Eukaryota</taxon>
        <taxon>Metazoa</taxon>
        <taxon>Spiralia</taxon>
        <taxon>Lophotrochozoa</taxon>
        <taxon>Mollusca</taxon>
        <taxon>Bivalvia</taxon>
        <taxon>Autobranchia</taxon>
        <taxon>Heteroconchia</taxon>
        <taxon>Euheterodonta</taxon>
        <taxon>Imparidentia</taxon>
        <taxon>Neoheterodontei</taxon>
        <taxon>Myida</taxon>
        <taxon>Dreissenoidea</taxon>
        <taxon>Dreissenidae</taxon>
        <taxon>Dreissena</taxon>
    </lineage>
</organism>
<comment type="caution">
    <text evidence="1">The sequence shown here is derived from an EMBL/GenBank/DDBJ whole genome shotgun (WGS) entry which is preliminary data.</text>
</comment>
<accession>A0A9D4BU79</accession>
<name>A0A9D4BU79_DREPO</name>
<dbReference type="AlphaFoldDB" id="A0A9D4BU79"/>
<reference evidence="1" key="1">
    <citation type="journal article" date="2019" name="bioRxiv">
        <title>The Genome of the Zebra Mussel, Dreissena polymorpha: A Resource for Invasive Species Research.</title>
        <authorList>
            <person name="McCartney M.A."/>
            <person name="Auch B."/>
            <person name="Kono T."/>
            <person name="Mallez S."/>
            <person name="Zhang Y."/>
            <person name="Obille A."/>
            <person name="Becker A."/>
            <person name="Abrahante J.E."/>
            <person name="Garbe J."/>
            <person name="Badalamenti J.P."/>
            <person name="Herman A."/>
            <person name="Mangelson H."/>
            <person name="Liachko I."/>
            <person name="Sullivan S."/>
            <person name="Sone E.D."/>
            <person name="Koren S."/>
            <person name="Silverstein K.A.T."/>
            <person name="Beckman K.B."/>
            <person name="Gohl D.M."/>
        </authorList>
    </citation>
    <scope>NUCLEOTIDE SEQUENCE</scope>
    <source>
        <strain evidence="1">Duluth1</strain>
        <tissue evidence="1">Whole animal</tissue>
    </source>
</reference>
<evidence type="ECO:0000313" key="2">
    <source>
        <dbReference type="Proteomes" id="UP000828390"/>
    </source>
</evidence>